<feature type="signal peptide" evidence="8">
    <location>
        <begin position="1"/>
        <end position="17"/>
    </location>
</feature>
<keyword evidence="7" id="KW-0472">Membrane</keyword>
<evidence type="ECO:0000256" key="8">
    <source>
        <dbReference type="SAM" id="SignalP"/>
    </source>
</evidence>
<dbReference type="PROSITE" id="PS00022">
    <property type="entry name" value="EGF_1"/>
    <property type="match status" value="1"/>
</dbReference>
<reference evidence="12" key="1">
    <citation type="submission" date="2017-02" db="UniProtKB">
        <authorList>
            <consortium name="WormBaseParasite"/>
        </authorList>
    </citation>
    <scope>IDENTIFICATION</scope>
</reference>
<keyword evidence="11" id="KW-1185">Reference proteome</keyword>
<dbReference type="SMART" id="SM00181">
    <property type="entry name" value="EGF"/>
    <property type="match status" value="4"/>
</dbReference>
<dbReference type="SUPFAM" id="SSF57184">
    <property type="entry name" value="Growth factor receptor domain"/>
    <property type="match status" value="1"/>
</dbReference>
<evidence type="ECO:0000256" key="3">
    <source>
        <dbReference type="ARBA" id="ARBA00022729"/>
    </source>
</evidence>
<name>A0A0R3TJQ0_RODNA</name>
<dbReference type="PANTHER" id="PTHR24039">
    <property type="entry name" value="FIBRILLIN-RELATED"/>
    <property type="match status" value="1"/>
</dbReference>
<evidence type="ECO:0000256" key="1">
    <source>
        <dbReference type="ARBA" id="ARBA00005897"/>
    </source>
</evidence>
<dbReference type="PANTHER" id="PTHR24039:SF48">
    <property type="entry name" value="FIBRILLIN-2 ISOFORM X1-RELATED"/>
    <property type="match status" value="1"/>
</dbReference>
<dbReference type="FunFam" id="2.10.25.10:FF:000038">
    <property type="entry name" value="Fibrillin 2"/>
    <property type="match status" value="1"/>
</dbReference>
<dbReference type="Proteomes" id="UP000278807">
    <property type="component" value="Unassembled WGS sequence"/>
</dbReference>
<comment type="similarity">
    <text evidence="1">Belongs to the CRELD family.</text>
</comment>
<dbReference type="InterPro" id="IPR006212">
    <property type="entry name" value="Furin_repeat"/>
</dbReference>
<gene>
    <name evidence="10" type="ORF">HNAJ_LOCUS7329</name>
</gene>
<feature type="transmembrane region" description="Helical" evidence="7">
    <location>
        <begin position="351"/>
        <end position="368"/>
    </location>
</feature>
<dbReference type="InterPro" id="IPR000152">
    <property type="entry name" value="EGF-type_Asp/Asn_hydroxyl_site"/>
</dbReference>
<proteinExistence type="inferred from homology"/>
<dbReference type="InterPro" id="IPR049883">
    <property type="entry name" value="NOTCH1_EGF-like"/>
</dbReference>
<evidence type="ECO:0000313" key="11">
    <source>
        <dbReference type="Proteomes" id="UP000278807"/>
    </source>
</evidence>
<dbReference type="WBParaSite" id="HNAJ_0000733301-mRNA-1">
    <property type="protein sequence ID" value="HNAJ_0000733301-mRNA-1"/>
    <property type="gene ID" value="HNAJ_0000733301"/>
</dbReference>
<dbReference type="Pfam" id="PF07645">
    <property type="entry name" value="EGF_CA"/>
    <property type="match status" value="2"/>
</dbReference>
<sequence>MSIFTTLFLSLFYLTSSDSNCDLCRSVMEQYHSSFSEIDPHVSLGGGNTDWEEKFIGKYAFSELHAFETFERTLKKLDDRQTRFLLDIESDIEEFWTGYLKTGKAGFFNFVDIFCNDKLRHCCPFNTAGVNCSDCEPCNIDHGHCDGNGTRFGNGQCLCQKGYSGSTCDECNLRTHFQTFFENGSLNCVPCHPSCSGGCSDDTAGSCVSCAHGFYLLERNDGKKSCQDIDECEDSPCKRGTFCINQIGTYSCKKCPIECKSCKSSSECTACKSGYELQSGECVDIDECTDTDICSGPHEKCVNRPGSYRCICKEGYRQKQGICVPAPLKGSTAATRGRWTPQRTMKLLVEFGKLMAFLVAFGVVTYFLSKSWFLSTSLAAVAVGVVCYQAKVLDNI</sequence>
<dbReference type="InterPro" id="IPR000742">
    <property type="entry name" value="EGF"/>
</dbReference>
<accession>A0A0R3TJQ0</accession>
<keyword evidence="5" id="KW-1015">Disulfide bond</keyword>
<keyword evidence="2 6" id="KW-0245">EGF-like domain</keyword>
<dbReference type="SMART" id="SM00261">
    <property type="entry name" value="FU"/>
    <property type="match status" value="2"/>
</dbReference>
<dbReference type="EMBL" id="UZAE01012035">
    <property type="protein sequence ID" value="VDO03189.1"/>
    <property type="molecule type" value="Genomic_DNA"/>
</dbReference>
<comment type="caution">
    <text evidence="6">Lacks conserved residue(s) required for the propagation of feature annotation.</text>
</comment>
<dbReference type="AlphaFoldDB" id="A0A0R3TJQ0"/>
<dbReference type="InterPro" id="IPR009030">
    <property type="entry name" value="Growth_fac_rcpt_cys_sf"/>
</dbReference>
<dbReference type="SMART" id="SM00179">
    <property type="entry name" value="EGF_CA"/>
    <property type="match status" value="2"/>
</dbReference>
<feature type="domain" description="EGF-like" evidence="9">
    <location>
        <begin position="284"/>
        <end position="322"/>
    </location>
</feature>
<keyword evidence="3 8" id="KW-0732">Signal</keyword>
<evidence type="ECO:0000256" key="5">
    <source>
        <dbReference type="ARBA" id="ARBA00023157"/>
    </source>
</evidence>
<dbReference type="CDD" id="cd00064">
    <property type="entry name" value="FU"/>
    <property type="match status" value="1"/>
</dbReference>
<dbReference type="PROSITE" id="PS50026">
    <property type="entry name" value="EGF_3"/>
    <property type="match status" value="1"/>
</dbReference>
<evidence type="ECO:0000313" key="12">
    <source>
        <dbReference type="WBParaSite" id="HNAJ_0000733301-mRNA-1"/>
    </source>
</evidence>
<dbReference type="Gene3D" id="2.10.220.10">
    <property type="entry name" value="Hormone Receptor, Insulin-like Growth Factor Receptor 1, Chain A, domain 2"/>
    <property type="match status" value="1"/>
</dbReference>
<dbReference type="PROSITE" id="PS01187">
    <property type="entry name" value="EGF_CA"/>
    <property type="match status" value="2"/>
</dbReference>
<protein>
    <submittedName>
        <fullName evidence="12">EGF-like domain-containing protein</fullName>
    </submittedName>
</protein>
<evidence type="ECO:0000256" key="7">
    <source>
        <dbReference type="SAM" id="Phobius"/>
    </source>
</evidence>
<organism evidence="12">
    <name type="scientific">Rodentolepis nana</name>
    <name type="common">Dwarf tapeworm</name>
    <name type="synonym">Hymenolepis nana</name>
    <dbReference type="NCBI Taxonomy" id="102285"/>
    <lineage>
        <taxon>Eukaryota</taxon>
        <taxon>Metazoa</taxon>
        <taxon>Spiralia</taxon>
        <taxon>Lophotrochozoa</taxon>
        <taxon>Platyhelminthes</taxon>
        <taxon>Cestoda</taxon>
        <taxon>Eucestoda</taxon>
        <taxon>Cyclophyllidea</taxon>
        <taxon>Hymenolepididae</taxon>
        <taxon>Rodentolepis</taxon>
    </lineage>
</organism>
<evidence type="ECO:0000256" key="6">
    <source>
        <dbReference type="PROSITE-ProRule" id="PRU00076"/>
    </source>
</evidence>
<dbReference type="CDD" id="cd00054">
    <property type="entry name" value="EGF_CA"/>
    <property type="match status" value="2"/>
</dbReference>
<dbReference type="PROSITE" id="PS00010">
    <property type="entry name" value="ASX_HYDROXYL"/>
    <property type="match status" value="1"/>
</dbReference>
<dbReference type="Gene3D" id="2.10.25.10">
    <property type="entry name" value="Laminin"/>
    <property type="match status" value="1"/>
</dbReference>
<dbReference type="InterPro" id="IPR001881">
    <property type="entry name" value="EGF-like_Ca-bd_dom"/>
</dbReference>
<evidence type="ECO:0000256" key="2">
    <source>
        <dbReference type="ARBA" id="ARBA00022536"/>
    </source>
</evidence>
<dbReference type="STRING" id="102285.A0A0R3TJQ0"/>
<evidence type="ECO:0000259" key="9">
    <source>
        <dbReference type="PROSITE" id="PS50026"/>
    </source>
</evidence>
<dbReference type="InterPro" id="IPR018097">
    <property type="entry name" value="EGF_Ca-bd_CS"/>
</dbReference>
<reference evidence="10 11" key="2">
    <citation type="submission" date="2018-11" db="EMBL/GenBank/DDBJ databases">
        <authorList>
            <consortium name="Pathogen Informatics"/>
        </authorList>
    </citation>
    <scope>NUCLEOTIDE SEQUENCE [LARGE SCALE GENOMIC DNA]</scope>
</reference>
<keyword evidence="4" id="KW-0677">Repeat</keyword>
<keyword evidence="7" id="KW-0812">Transmembrane</keyword>
<keyword evidence="7" id="KW-1133">Transmembrane helix</keyword>
<evidence type="ECO:0000313" key="10">
    <source>
        <dbReference type="EMBL" id="VDO03189.1"/>
    </source>
</evidence>
<dbReference type="OrthoDB" id="19903at2759"/>
<feature type="chain" id="PRO_5043131922" evidence="8">
    <location>
        <begin position="18"/>
        <end position="396"/>
    </location>
</feature>
<dbReference type="GO" id="GO:0005509">
    <property type="term" value="F:calcium ion binding"/>
    <property type="evidence" value="ECO:0007669"/>
    <property type="project" value="InterPro"/>
</dbReference>
<evidence type="ECO:0000256" key="4">
    <source>
        <dbReference type="ARBA" id="ARBA00022737"/>
    </source>
</evidence>